<comment type="caution">
    <text evidence="3">The sequence shown here is derived from an EMBL/GenBank/DDBJ whole genome shotgun (WGS) entry which is preliminary data.</text>
</comment>
<dbReference type="Gene3D" id="3.90.550.10">
    <property type="entry name" value="Spore Coat Polysaccharide Biosynthesis Protein SpsA, Chain A"/>
    <property type="match status" value="1"/>
</dbReference>
<dbReference type="Proteomes" id="UP000481417">
    <property type="component" value="Unassembled WGS sequence"/>
</dbReference>
<dbReference type="AlphaFoldDB" id="A0A6L6HNP3"/>
<dbReference type="Pfam" id="PF12804">
    <property type="entry name" value="NTP_transf_3"/>
    <property type="match status" value="1"/>
</dbReference>
<dbReference type="InterPro" id="IPR025877">
    <property type="entry name" value="MobA-like_NTP_Trfase"/>
</dbReference>
<evidence type="ECO:0000313" key="3">
    <source>
        <dbReference type="EMBL" id="MTE00774.1"/>
    </source>
</evidence>
<reference evidence="3 4" key="1">
    <citation type="submission" date="2019-11" db="EMBL/GenBank/DDBJ databases">
        <authorList>
            <person name="Lang L."/>
        </authorList>
    </citation>
    <scope>NUCLEOTIDE SEQUENCE [LARGE SCALE GENOMIC DNA]</scope>
    <source>
        <strain evidence="3 4">YIM 132242</strain>
    </source>
</reference>
<accession>A0A6L6HNP3</accession>
<feature type="domain" description="MobA-like NTP transferase" evidence="2">
    <location>
        <begin position="4"/>
        <end position="149"/>
    </location>
</feature>
<protein>
    <submittedName>
        <fullName evidence="3">NTP transferase domain-containing protein</fullName>
    </submittedName>
</protein>
<evidence type="ECO:0000259" key="2">
    <source>
        <dbReference type="Pfam" id="PF12804"/>
    </source>
</evidence>
<organism evidence="3 4">
    <name type="scientific">Paracoccus lichenicola</name>
    <dbReference type="NCBI Taxonomy" id="2665644"/>
    <lineage>
        <taxon>Bacteria</taxon>
        <taxon>Pseudomonadati</taxon>
        <taxon>Pseudomonadota</taxon>
        <taxon>Alphaproteobacteria</taxon>
        <taxon>Rhodobacterales</taxon>
        <taxon>Paracoccaceae</taxon>
        <taxon>Paracoccus</taxon>
    </lineage>
</organism>
<gene>
    <name evidence="3" type="ORF">GIY56_10770</name>
</gene>
<sequence>MTTVVLLAAGRSRRFGPDCKLQAPYRGKPLVRHAAEAILGTGLPAVAVIADPAVAGLLPEFRLVHGRGVQSDSVRLGLRHVADEAALIVLADMPHVTADLLQRIATSRAPAAATDGHRICPPALLPRSLFPQVQALTGDQGAGALLRSLPGLHRIHVKPEFLRDVDVPDDLLSSQDRLAPPRI</sequence>
<name>A0A6L6HNP3_9RHOB</name>
<dbReference type="EMBL" id="WMBT01000005">
    <property type="protein sequence ID" value="MTE00774.1"/>
    <property type="molecule type" value="Genomic_DNA"/>
</dbReference>
<evidence type="ECO:0000256" key="1">
    <source>
        <dbReference type="ARBA" id="ARBA00022842"/>
    </source>
</evidence>
<keyword evidence="4" id="KW-1185">Reference proteome</keyword>
<dbReference type="CDD" id="cd04182">
    <property type="entry name" value="GT_2_like_f"/>
    <property type="match status" value="1"/>
</dbReference>
<dbReference type="PANTHER" id="PTHR43777">
    <property type="entry name" value="MOLYBDENUM COFACTOR CYTIDYLYLTRANSFERASE"/>
    <property type="match status" value="1"/>
</dbReference>
<dbReference type="InterPro" id="IPR029044">
    <property type="entry name" value="Nucleotide-diphossugar_trans"/>
</dbReference>
<proteinExistence type="predicted"/>
<evidence type="ECO:0000313" key="4">
    <source>
        <dbReference type="Proteomes" id="UP000481417"/>
    </source>
</evidence>
<dbReference type="PANTHER" id="PTHR43777:SF1">
    <property type="entry name" value="MOLYBDENUM COFACTOR CYTIDYLYLTRANSFERASE"/>
    <property type="match status" value="1"/>
</dbReference>
<keyword evidence="3" id="KW-0808">Transferase</keyword>
<keyword evidence="1" id="KW-0460">Magnesium</keyword>
<dbReference type="GO" id="GO:0016779">
    <property type="term" value="F:nucleotidyltransferase activity"/>
    <property type="evidence" value="ECO:0007669"/>
    <property type="project" value="UniProtKB-ARBA"/>
</dbReference>
<dbReference type="SUPFAM" id="SSF53448">
    <property type="entry name" value="Nucleotide-diphospho-sugar transferases"/>
    <property type="match status" value="1"/>
</dbReference>